<feature type="region of interest" description="Disordered" evidence="1">
    <location>
        <begin position="35"/>
        <end position="112"/>
    </location>
</feature>
<reference evidence="3" key="1">
    <citation type="journal article" date="2017" name="Nat. Commun.">
        <title>The North American bullfrog draft genome provides insight into hormonal regulation of long noncoding RNA.</title>
        <authorList>
            <person name="Hammond S.A."/>
            <person name="Warren R.L."/>
            <person name="Vandervalk B.P."/>
            <person name="Kucuk E."/>
            <person name="Khan H."/>
            <person name="Gibb E.A."/>
            <person name="Pandoh P."/>
            <person name="Kirk H."/>
            <person name="Zhao Y."/>
            <person name="Jones M."/>
            <person name="Mungall A.J."/>
            <person name="Coope R."/>
            <person name="Pleasance S."/>
            <person name="Moore R.A."/>
            <person name="Holt R.A."/>
            <person name="Round J.M."/>
            <person name="Ohora S."/>
            <person name="Walle B.V."/>
            <person name="Veldhoen N."/>
            <person name="Helbing C.C."/>
            <person name="Birol I."/>
        </authorList>
    </citation>
    <scope>NUCLEOTIDE SEQUENCE [LARGE SCALE GENOMIC DNA]</scope>
</reference>
<dbReference type="EMBL" id="KV945868">
    <property type="protein sequence ID" value="PIO26398.1"/>
    <property type="molecule type" value="Genomic_DNA"/>
</dbReference>
<feature type="non-terminal residue" evidence="2">
    <location>
        <position position="112"/>
    </location>
</feature>
<evidence type="ECO:0000256" key="1">
    <source>
        <dbReference type="SAM" id="MobiDB-lite"/>
    </source>
</evidence>
<accession>A0A2G9RES2</accession>
<organism evidence="2 3">
    <name type="scientific">Aquarana catesbeiana</name>
    <name type="common">American bullfrog</name>
    <name type="synonym">Rana catesbeiana</name>
    <dbReference type="NCBI Taxonomy" id="8400"/>
    <lineage>
        <taxon>Eukaryota</taxon>
        <taxon>Metazoa</taxon>
        <taxon>Chordata</taxon>
        <taxon>Craniata</taxon>
        <taxon>Vertebrata</taxon>
        <taxon>Euteleostomi</taxon>
        <taxon>Amphibia</taxon>
        <taxon>Batrachia</taxon>
        <taxon>Anura</taxon>
        <taxon>Neobatrachia</taxon>
        <taxon>Ranoidea</taxon>
        <taxon>Ranidae</taxon>
        <taxon>Aquarana</taxon>
    </lineage>
</organism>
<proteinExistence type="predicted"/>
<evidence type="ECO:0000313" key="2">
    <source>
        <dbReference type="EMBL" id="PIO26398.1"/>
    </source>
</evidence>
<gene>
    <name evidence="2" type="ORF">AB205_0086480</name>
</gene>
<dbReference type="Proteomes" id="UP000228934">
    <property type="component" value="Unassembled WGS sequence"/>
</dbReference>
<dbReference type="AlphaFoldDB" id="A0A2G9RES2"/>
<name>A0A2G9RES2_AQUCT</name>
<evidence type="ECO:0000313" key="3">
    <source>
        <dbReference type="Proteomes" id="UP000228934"/>
    </source>
</evidence>
<sequence length="112" mass="12184">MMYMYPGCGTTINYVFLMTRLKPHSTLPSTLACTLTSTLPSTPAGDDEDQAGSSILEKPDVTIWSQDEFSQEESVESGRQEGAGPRDSQEEAEPSVIQEEAEPSVSQEVARP</sequence>
<keyword evidence="3" id="KW-1185">Reference proteome</keyword>
<dbReference type="OrthoDB" id="687730at2759"/>
<protein>
    <submittedName>
        <fullName evidence="2">Uncharacterized protein</fullName>
    </submittedName>
</protein>